<keyword evidence="2" id="KW-0732">Signal</keyword>
<sequence>MNSKILICTLIICISAVCGYTLGNSEKYIPDDGSPRLARQVCNNCVVGPPSPGYNNRRPSTNYRTTPKPRPTQRNSLNRGYSTSSRSSYSSSSYNTRGGYNNNNRGYQQPSNGCRCFGNTCFDCSIGK</sequence>
<accession>A0A9P0NKN3</accession>
<keyword evidence="4" id="KW-1185">Reference proteome</keyword>
<reference evidence="3" key="2">
    <citation type="submission" date="2022-10" db="EMBL/GenBank/DDBJ databases">
        <authorList>
            <consortium name="ENA_rothamsted_submissions"/>
            <consortium name="culmorum"/>
            <person name="King R."/>
        </authorList>
    </citation>
    <scope>NUCLEOTIDE SEQUENCE</scope>
</reference>
<feature type="compositionally biased region" description="Low complexity" evidence="1">
    <location>
        <begin position="78"/>
        <end position="104"/>
    </location>
</feature>
<protein>
    <submittedName>
        <fullName evidence="3">Uncharacterized protein</fullName>
    </submittedName>
</protein>
<dbReference type="EMBL" id="OU895879">
    <property type="protein sequence ID" value="CAH1729249.1"/>
    <property type="molecule type" value="Genomic_DNA"/>
</dbReference>
<feature type="compositionally biased region" description="Polar residues" evidence="1">
    <location>
        <begin position="53"/>
        <end position="65"/>
    </location>
</feature>
<organism evidence="3 4">
    <name type="scientific">Chironomus riparius</name>
    <dbReference type="NCBI Taxonomy" id="315576"/>
    <lineage>
        <taxon>Eukaryota</taxon>
        <taxon>Metazoa</taxon>
        <taxon>Ecdysozoa</taxon>
        <taxon>Arthropoda</taxon>
        <taxon>Hexapoda</taxon>
        <taxon>Insecta</taxon>
        <taxon>Pterygota</taxon>
        <taxon>Neoptera</taxon>
        <taxon>Endopterygota</taxon>
        <taxon>Diptera</taxon>
        <taxon>Nematocera</taxon>
        <taxon>Chironomoidea</taxon>
        <taxon>Chironomidae</taxon>
        <taxon>Chironominae</taxon>
        <taxon>Chironomus</taxon>
    </lineage>
</organism>
<evidence type="ECO:0000313" key="3">
    <source>
        <dbReference type="EMBL" id="CAH1729249.1"/>
    </source>
</evidence>
<evidence type="ECO:0000256" key="1">
    <source>
        <dbReference type="SAM" id="MobiDB-lite"/>
    </source>
</evidence>
<evidence type="ECO:0000256" key="2">
    <source>
        <dbReference type="SAM" id="SignalP"/>
    </source>
</evidence>
<feature type="signal peptide" evidence="2">
    <location>
        <begin position="1"/>
        <end position="19"/>
    </location>
</feature>
<proteinExistence type="predicted"/>
<reference evidence="3" key="1">
    <citation type="submission" date="2022-01" db="EMBL/GenBank/DDBJ databases">
        <authorList>
            <person name="King R."/>
        </authorList>
    </citation>
    <scope>NUCLEOTIDE SEQUENCE</scope>
</reference>
<evidence type="ECO:0000313" key="4">
    <source>
        <dbReference type="Proteomes" id="UP001153620"/>
    </source>
</evidence>
<feature type="chain" id="PRO_5040144114" evidence="2">
    <location>
        <begin position="20"/>
        <end position="128"/>
    </location>
</feature>
<name>A0A9P0NKN3_9DIPT</name>
<feature type="region of interest" description="Disordered" evidence="1">
    <location>
        <begin position="48"/>
        <end position="104"/>
    </location>
</feature>
<dbReference type="AlphaFoldDB" id="A0A9P0NKN3"/>
<dbReference type="Proteomes" id="UP001153620">
    <property type="component" value="Chromosome 3"/>
</dbReference>
<dbReference type="OrthoDB" id="2311693at2759"/>
<gene>
    <name evidence="3" type="ORF">CHIRRI_LOCUS11370</name>
</gene>